<dbReference type="EMBL" id="QLTT01000018">
    <property type="protein sequence ID" value="RAS58119.1"/>
    <property type="molecule type" value="Genomic_DNA"/>
</dbReference>
<dbReference type="Pfam" id="PF20043">
    <property type="entry name" value="DUF6445"/>
    <property type="match status" value="1"/>
</dbReference>
<accession>A0ABX9DWK5</accession>
<comment type="caution">
    <text evidence="1">The sequence shown here is derived from an EMBL/GenBank/DDBJ whole genome shotgun (WGS) entry which is preliminary data.</text>
</comment>
<dbReference type="Proteomes" id="UP000248714">
    <property type="component" value="Unassembled WGS sequence"/>
</dbReference>
<dbReference type="RefSeq" id="WP_146772098.1">
    <property type="nucleotide sequence ID" value="NZ_QLTT01000018.1"/>
</dbReference>
<evidence type="ECO:0000313" key="2">
    <source>
        <dbReference type="Proteomes" id="UP000248714"/>
    </source>
</evidence>
<dbReference type="InterPro" id="IPR045617">
    <property type="entry name" value="DUF6445"/>
</dbReference>
<organism evidence="1 2">
    <name type="scientific">Lentzea atacamensis</name>
    <dbReference type="NCBI Taxonomy" id="531938"/>
    <lineage>
        <taxon>Bacteria</taxon>
        <taxon>Bacillati</taxon>
        <taxon>Actinomycetota</taxon>
        <taxon>Actinomycetes</taxon>
        <taxon>Pseudonocardiales</taxon>
        <taxon>Pseudonocardiaceae</taxon>
        <taxon>Lentzea</taxon>
    </lineage>
</organism>
<gene>
    <name evidence="1" type="ORF">C8D87_11874</name>
</gene>
<evidence type="ECO:0000313" key="1">
    <source>
        <dbReference type="EMBL" id="RAS58119.1"/>
    </source>
</evidence>
<protein>
    <submittedName>
        <fullName evidence="1">Uncharacterized protein</fullName>
    </submittedName>
</protein>
<keyword evidence="2" id="KW-1185">Reference proteome</keyword>
<reference evidence="1 2" key="1">
    <citation type="submission" date="2018-06" db="EMBL/GenBank/DDBJ databases">
        <title>Genomic Encyclopedia of Type Strains, Phase IV (KMG-IV): sequencing the most valuable type-strain genomes for metagenomic binning, comparative biology and taxonomic classification.</title>
        <authorList>
            <person name="Goeker M."/>
        </authorList>
    </citation>
    <scope>NUCLEOTIDE SEQUENCE [LARGE SCALE GENOMIC DNA]</scope>
    <source>
        <strain evidence="1 2">DSM 45479</strain>
    </source>
</reference>
<name>A0ABX9DWK5_9PSEU</name>
<proteinExistence type="predicted"/>
<sequence length="202" mass="22509">MRTRMIVVDDFYDNADAVRESALDSSFISMGKYNYPGWQADKALSSEALWDRLELLIGTPLEREVSGAFGAFRLISEETGNKTKVHADSASDWAALVYLTPDAPPSCGTGFYRHRPSGFFGPPTDEQARAFGSADAEEFDSEVCRPDMADKAKWDLVGQVGPVYNRFVAFRGRELFHAPMGGCGVEPNECRLTQIFFFDEKH</sequence>